<reference evidence="1 2" key="1">
    <citation type="submission" date="2011-06" db="EMBL/GenBank/DDBJ databases">
        <authorList>
            <person name="Muzny D."/>
            <person name="Qin X."/>
            <person name="Deng J."/>
            <person name="Jiang H."/>
            <person name="Liu Y."/>
            <person name="Qu J."/>
            <person name="Song X.-Z."/>
            <person name="Zhang L."/>
            <person name="Thornton R."/>
            <person name="Coyle M."/>
            <person name="Francisco L."/>
            <person name="Jackson L."/>
            <person name="Javaid M."/>
            <person name="Korchina V."/>
            <person name="Kovar C."/>
            <person name="Mata R."/>
            <person name="Mathew T."/>
            <person name="Ngo R."/>
            <person name="Nguyen L."/>
            <person name="Nguyen N."/>
            <person name="Okwuonu G."/>
            <person name="Ongeri F."/>
            <person name="Pham C."/>
            <person name="Simmons D."/>
            <person name="Wilczek-Boney K."/>
            <person name="Hale W."/>
            <person name="Jakkamsetti A."/>
            <person name="Pham P."/>
            <person name="Ruth R."/>
            <person name="San Lucas F."/>
            <person name="Warren J."/>
            <person name="Zhang J."/>
            <person name="Zhao Z."/>
            <person name="Zhou C."/>
            <person name="Zhu D."/>
            <person name="Lee S."/>
            <person name="Bess C."/>
            <person name="Blankenburg K."/>
            <person name="Forbes L."/>
            <person name="Fu Q."/>
            <person name="Gubbala S."/>
            <person name="Hirani K."/>
            <person name="Jayaseelan J.C."/>
            <person name="Lara F."/>
            <person name="Munidasa M."/>
            <person name="Palculict T."/>
            <person name="Patil S."/>
            <person name="Pu L.-L."/>
            <person name="Saada N."/>
            <person name="Tang L."/>
            <person name="Weissenberger G."/>
            <person name="Zhu Y."/>
            <person name="Hemphill L."/>
            <person name="Shang Y."/>
            <person name="Youmans B."/>
            <person name="Ayvaz T."/>
            <person name="Ross M."/>
            <person name="Santibanez J."/>
            <person name="Aqrawi P."/>
            <person name="Gross S."/>
            <person name="Joshi V."/>
            <person name="Fowler G."/>
            <person name="Nazareth L."/>
            <person name="Reid J."/>
            <person name="Worley K."/>
            <person name="Petrosino J."/>
            <person name="Highlander S."/>
            <person name="Gibbs R."/>
        </authorList>
    </citation>
    <scope>NUCLEOTIDE SEQUENCE [LARGE SCALE GENOMIC DNA]</scope>
    <source>
        <strain evidence="1 2">ATCC 25577</strain>
    </source>
</reference>
<gene>
    <name evidence="1" type="ORF">HMPREF9153_0245</name>
</gene>
<sequence>MVTVSNGKAVEYCDHETPNNHHSRFERTIGWLRFKSRAPSRITLACTRDVVVSV</sequence>
<dbReference type="PATRIC" id="fig|997355.3.peg.241"/>
<comment type="caution">
    <text evidence="1">The sequence shown here is derived from an EMBL/GenBank/DDBJ whole genome shotgun (WGS) entry which is preliminary data.</text>
</comment>
<evidence type="ECO:0000313" key="2">
    <source>
        <dbReference type="Proteomes" id="UP000005332"/>
    </source>
</evidence>
<evidence type="ECO:0000313" key="1">
    <source>
        <dbReference type="EMBL" id="EGY78981.1"/>
    </source>
</evidence>
<proteinExistence type="predicted"/>
<organism evidence="1 2">
    <name type="scientific">Cutibacterium avidum ATCC 25577</name>
    <dbReference type="NCBI Taxonomy" id="997355"/>
    <lineage>
        <taxon>Bacteria</taxon>
        <taxon>Bacillati</taxon>
        <taxon>Actinomycetota</taxon>
        <taxon>Actinomycetes</taxon>
        <taxon>Propionibacteriales</taxon>
        <taxon>Propionibacteriaceae</taxon>
        <taxon>Cutibacterium</taxon>
    </lineage>
</organism>
<protein>
    <submittedName>
        <fullName evidence="1">Uncharacterized protein</fullName>
    </submittedName>
</protein>
<dbReference type="Proteomes" id="UP000005332">
    <property type="component" value="Unassembled WGS sequence"/>
</dbReference>
<keyword evidence="2" id="KW-1185">Reference proteome</keyword>
<dbReference type="HOGENOM" id="CLU_3046783_0_0_11"/>
<dbReference type="EMBL" id="AGBA01000004">
    <property type="protein sequence ID" value="EGY78981.1"/>
    <property type="molecule type" value="Genomic_DNA"/>
</dbReference>
<accession>G4CUN8</accession>
<name>G4CUN8_9ACTN</name>
<dbReference type="AlphaFoldDB" id="G4CUN8"/>